<dbReference type="RefSeq" id="WP_098319453.1">
    <property type="nucleotide sequence ID" value="NZ_NUXC01000032.1"/>
</dbReference>
<reference evidence="2 3" key="1">
    <citation type="submission" date="2017-09" db="EMBL/GenBank/DDBJ databases">
        <title>Large-scale bioinformatics analysis of Bacillus genomes uncovers conserved roles of natural products in bacterial physiology.</title>
        <authorList>
            <consortium name="Agbiome Team Llc"/>
            <person name="Bleich R.M."/>
            <person name="Grubbs K.J."/>
            <person name="Santa Maria K.C."/>
            <person name="Allen S.E."/>
            <person name="Farag S."/>
            <person name="Shank E.A."/>
            <person name="Bowers A."/>
        </authorList>
    </citation>
    <scope>NUCLEOTIDE SEQUENCE [LARGE SCALE GENOMIC DNA]</scope>
    <source>
        <strain evidence="2 3">AFS061806</strain>
    </source>
</reference>
<comment type="caution">
    <text evidence="2">The sequence shown here is derived from an EMBL/GenBank/DDBJ whole genome shotgun (WGS) entry which is preliminary data.</text>
</comment>
<sequence>MEGHKKCKDCNHKKPTKESKKTAVPVCHKLCGNLLLNDQVSNLEIWKEKINAQVIVSISVFNSTLSTGSIRILVNQNDKNSVEFIVPVGNTLSATVDHVDSITVFQINEGRIEGTFCLDICFLISD</sequence>
<gene>
    <name evidence="2" type="ORF">COK86_27535</name>
</gene>
<dbReference type="Proteomes" id="UP000224076">
    <property type="component" value="Unassembled WGS sequence"/>
</dbReference>
<proteinExistence type="predicted"/>
<name>A0A2B3TT89_BACCE</name>
<evidence type="ECO:0000313" key="3">
    <source>
        <dbReference type="Proteomes" id="UP000224076"/>
    </source>
</evidence>
<protein>
    <recommendedName>
        <fullName evidence="1">Endospore appendages core domain-containing protein</fullName>
    </recommendedName>
</protein>
<evidence type="ECO:0000313" key="2">
    <source>
        <dbReference type="EMBL" id="PFU37846.1"/>
    </source>
</evidence>
<dbReference type="InterPro" id="IPR025055">
    <property type="entry name" value="Ena_core"/>
</dbReference>
<accession>A0A2B3TT89</accession>
<dbReference type="Pfam" id="PF13157">
    <property type="entry name" value="Enas"/>
    <property type="match status" value="1"/>
</dbReference>
<feature type="domain" description="Endospore appendages core" evidence="1">
    <location>
        <begin position="21"/>
        <end position="120"/>
    </location>
</feature>
<evidence type="ECO:0000259" key="1">
    <source>
        <dbReference type="Pfam" id="PF13157"/>
    </source>
</evidence>
<dbReference type="EMBL" id="NVDG01000059">
    <property type="protein sequence ID" value="PFU37846.1"/>
    <property type="molecule type" value="Genomic_DNA"/>
</dbReference>
<organism evidence="2 3">
    <name type="scientific">Bacillus cereus</name>
    <dbReference type="NCBI Taxonomy" id="1396"/>
    <lineage>
        <taxon>Bacteria</taxon>
        <taxon>Bacillati</taxon>
        <taxon>Bacillota</taxon>
        <taxon>Bacilli</taxon>
        <taxon>Bacillales</taxon>
        <taxon>Bacillaceae</taxon>
        <taxon>Bacillus</taxon>
        <taxon>Bacillus cereus group</taxon>
    </lineage>
</organism>
<dbReference type="AlphaFoldDB" id="A0A2B3TT89"/>